<dbReference type="STRING" id="38300.SPRI_4611"/>
<dbReference type="KEGG" id="spri:SPRI_4611"/>
<dbReference type="EMBL" id="CP011340">
    <property type="protein sequence ID" value="ALC22917.1"/>
    <property type="molecule type" value="Genomic_DNA"/>
</dbReference>
<dbReference type="PROSITE" id="PS51257">
    <property type="entry name" value="PROKAR_LIPOPROTEIN"/>
    <property type="match status" value="1"/>
</dbReference>
<dbReference type="PATRIC" id="fig|38300.4.peg.4836"/>
<sequence length="187" mass="20481">MHRHKNIAASALVSMLLMTALTSCSGGETRSVPKLPARVCWNAFDGEDVASLLPTGDRATVDTDPFVLAKPADSPTCSIYIDGNTKFQTYALYEDFERSIDWSSYEKAHPEPIDVGEKGIVWYDGAASYIICEASKTPSSPGKYIDLTISTSDLPDEEKLRRALPALMKQFVAFAQRELNCTGAPRP</sequence>
<gene>
    <name evidence="1" type="ORF">SPRI_4611</name>
</gene>
<organism evidence="1">
    <name type="scientific">Streptomyces pristinaespiralis</name>
    <dbReference type="NCBI Taxonomy" id="38300"/>
    <lineage>
        <taxon>Bacteria</taxon>
        <taxon>Bacillati</taxon>
        <taxon>Actinomycetota</taxon>
        <taxon>Actinomycetes</taxon>
        <taxon>Kitasatosporales</taxon>
        <taxon>Streptomycetaceae</taxon>
        <taxon>Streptomyces</taxon>
    </lineage>
</organism>
<dbReference type="GeneID" id="97234340"/>
<dbReference type="Proteomes" id="UP000060513">
    <property type="component" value="Chromosome"/>
</dbReference>
<dbReference type="RefSeq" id="WP_005316970.1">
    <property type="nucleotide sequence ID" value="NZ_CP011340.1"/>
</dbReference>
<dbReference type="AlphaFoldDB" id="A0A0M4DLJ2"/>
<accession>A0A0M4DLJ2</accession>
<reference evidence="1 2" key="1">
    <citation type="submission" date="2015-08" db="EMBL/GenBank/DDBJ databases">
        <title>Genome sequence of the pristinamycin over-producing bacterium Streptomyces pristinaespiralis HCCB10218.</title>
        <authorList>
            <person name="Tian J."/>
            <person name="Yang J."/>
            <person name="Li L."/>
            <person name="Ruan L."/>
            <person name="Wei W."/>
            <person name="Zheng G."/>
            <person name="Wei Z."/>
            <person name="Yang S."/>
            <person name="Ge M."/>
            <person name="Jiang W."/>
            <person name="Lu Y."/>
        </authorList>
    </citation>
    <scope>NUCLEOTIDE SEQUENCE [LARGE SCALE GENOMIC DNA]</scope>
    <source>
        <strain evidence="1 2">HCCB 10218</strain>
    </source>
</reference>
<protein>
    <submittedName>
        <fullName evidence="1">Uncharacterized protein</fullName>
    </submittedName>
</protein>
<name>A0A0M4DLJ2_STRPR</name>
<evidence type="ECO:0000313" key="1">
    <source>
        <dbReference type="EMBL" id="ALC22917.1"/>
    </source>
</evidence>
<proteinExistence type="predicted"/>
<evidence type="ECO:0000313" key="2">
    <source>
        <dbReference type="Proteomes" id="UP000060513"/>
    </source>
</evidence>
<dbReference type="OrthoDB" id="4162829at2"/>